<name>A0AAN9NKS2_PHACN</name>
<sequence>MCIPLQLEEASKGIALIPNLRFINFSFLSFLNIWDHAIPLDSSFGGFYCFSCFSWTTSNYCIRNHQFLAYKLHSAYEPQCYNSYPLIHSRRGTGSHQVKLFLNQGFRDEWKEKSNVLLAYECWNRLHMGLTHTVTVAMIASL</sequence>
<reference evidence="1 2" key="1">
    <citation type="submission" date="2024-01" db="EMBL/GenBank/DDBJ databases">
        <title>The genomes of 5 underutilized Papilionoideae crops provide insights into root nodulation and disease resistanc.</title>
        <authorList>
            <person name="Jiang F."/>
        </authorList>
    </citation>
    <scope>NUCLEOTIDE SEQUENCE [LARGE SCALE GENOMIC DNA]</scope>
    <source>
        <strain evidence="1">JINMINGXINNONG_FW02</strain>
        <tissue evidence="1">Leaves</tissue>
    </source>
</reference>
<evidence type="ECO:0000313" key="1">
    <source>
        <dbReference type="EMBL" id="KAK7372448.1"/>
    </source>
</evidence>
<dbReference type="AlphaFoldDB" id="A0AAN9NKS2"/>
<gene>
    <name evidence="1" type="ORF">VNO80_05826</name>
</gene>
<dbReference type="Proteomes" id="UP001374584">
    <property type="component" value="Unassembled WGS sequence"/>
</dbReference>
<organism evidence="1 2">
    <name type="scientific">Phaseolus coccineus</name>
    <name type="common">Scarlet runner bean</name>
    <name type="synonym">Phaseolus multiflorus</name>
    <dbReference type="NCBI Taxonomy" id="3886"/>
    <lineage>
        <taxon>Eukaryota</taxon>
        <taxon>Viridiplantae</taxon>
        <taxon>Streptophyta</taxon>
        <taxon>Embryophyta</taxon>
        <taxon>Tracheophyta</taxon>
        <taxon>Spermatophyta</taxon>
        <taxon>Magnoliopsida</taxon>
        <taxon>eudicotyledons</taxon>
        <taxon>Gunneridae</taxon>
        <taxon>Pentapetalae</taxon>
        <taxon>rosids</taxon>
        <taxon>fabids</taxon>
        <taxon>Fabales</taxon>
        <taxon>Fabaceae</taxon>
        <taxon>Papilionoideae</taxon>
        <taxon>50 kb inversion clade</taxon>
        <taxon>NPAAA clade</taxon>
        <taxon>indigoferoid/millettioid clade</taxon>
        <taxon>Phaseoleae</taxon>
        <taxon>Phaseolus</taxon>
    </lineage>
</organism>
<dbReference type="EMBL" id="JAYMYR010000003">
    <property type="protein sequence ID" value="KAK7372448.1"/>
    <property type="molecule type" value="Genomic_DNA"/>
</dbReference>
<comment type="caution">
    <text evidence="1">The sequence shown here is derived from an EMBL/GenBank/DDBJ whole genome shotgun (WGS) entry which is preliminary data.</text>
</comment>
<protein>
    <submittedName>
        <fullName evidence="1">Uncharacterized protein</fullName>
    </submittedName>
</protein>
<keyword evidence="2" id="KW-1185">Reference proteome</keyword>
<evidence type="ECO:0000313" key="2">
    <source>
        <dbReference type="Proteomes" id="UP001374584"/>
    </source>
</evidence>
<proteinExistence type="predicted"/>
<accession>A0AAN9NKS2</accession>